<dbReference type="SUPFAM" id="SSF54631">
    <property type="entry name" value="CBS-domain pair"/>
    <property type="match status" value="1"/>
</dbReference>
<dbReference type="PANTHER" id="PTHR43773:SF1">
    <property type="entry name" value="MAGNESIUM TRANSPORTER MGTE"/>
    <property type="match status" value="1"/>
</dbReference>
<dbReference type="InterPro" id="IPR027275">
    <property type="entry name" value="PRC-brl_dom"/>
</dbReference>
<dbReference type="InterPro" id="IPR006669">
    <property type="entry name" value="MgtE_transporter"/>
</dbReference>
<evidence type="ECO:0000313" key="4">
    <source>
        <dbReference type="Proteomes" id="UP000825933"/>
    </source>
</evidence>
<feature type="domain" description="CBS" evidence="2">
    <location>
        <begin position="284"/>
        <end position="346"/>
    </location>
</feature>
<accession>A0A8T5UZY3</accession>
<sequence>MYLSDFIKKPVISPTGERIGKLKDVIVSSDHSYPIIKALKISITGKETINVSWRYIGGLGKEIKLKYSLEDIKPYKIQKHDIILLKDVMDRQVVDIEGKKIRRVNDIKISPTNGHFHVIGVDIGVNGILRRLSLNRIAKPLGITSNEDLISWKDIDPLGSDYSNVKLKVPKQKIKKLHPADMAEIVDQLGLNESLNILTSLDDESAADTLEEVSPERQVSLLEGMDSQRAAEILDEMSPDDAADVLADLPEEKAEELLDLMEPEESDDLRKLLKYPENTAGGIMTTEFAYVDQDLTVRAVLNSLRHMAEDVETIYYVYVISKRGDLVGVISLRDLLLSESNRNVSEIMHTHIIKADVMEDQHEVAQKIAKYNLIALPVVEEETKLRGIITVDDAIDIVLPTAWKKRVPRMFGR</sequence>
<dbReference type="InterPro" id="IPR000644">
    <property type="entry name" value="CBS_dom"/>
</dbReference>
<dbReference type="EMBL" id="JAIOUQ010000003">
    <property type="protein sequence ID" value="MBZ2164975.1"/>
    <property type="molecule type" value="Genomic_DNA"/>
</dbReference>
<evidence type="ECO:0000259" key="2">
    <source>
        <dbReference type="PROSITE" id="PS51371"/>
    </source>
</evidence>
<keyword evidence="1" id="KW-0129">CBS domain</keyword>
<gene>
    <name evidence="3" type="ORF">K8N75_02800</name>
</gene>
<dbReference type="GO" id="GO:0015095">
    <property type="term" value="F:magnesium ion transmembrane transporter activity"/>
    <property type="evidence" value="ECO:0007669"/>
    <property type="project" value="InterPro"/>
</dbReference>
<proteinExistence type="predicted"/>
<name>A0A8T5UZY3_9EURY</name>
<dbReference type="SMART" id="SM00924">
    <property type="entry name" value="MgtE_N"/>
    <property type="match status" value="1"/>
</dbReference>
<organism evidence="3 4">
    <name type="scientific">Methanobacterium spitsbergense</name>
    <dbReference type="NCBI Taxonomy" id="2874285"/>
    <lineage>
        <taxon>Archaea</taxon>
        <taxon>Methanobacteriati</taxon>
        <taxon>Methanobacteriota</taxon>
        <taxon>Methanomada group</taxon>
        <taxon>Methanobacteria</taxon>
        <taxon>Methanobacteriales</taxon>
        <taxon>Methanobacteriaceae</taxon>
        <taxon>Methanobacterium</taxon>
    </lineage>
</organism>
<dbReference type="Proteomes" id="UP000825933">
    <property type="component" value="Unassembled WGS sequence"/>
</dbReference>
<dbReference type="InterPro" id="IPR046342">
    <property type="entry name" value="CBS_dom_sf"/>
</dbReference>
<dbReference type="PANTHER" id="PTHR43773">
    <property type="entry name" value="MAGNESIUM TRANSPORTER MGTE"/>
    <property type="match status" value="1"/>
</dbReference>
<dbReference type="AlphaFoldDB" id="A0A8T5UZY3"/>
<dbReference type="Pfam" id="PF05239">
    <property type="entry name" value="PRC"/>
    <property type="match status" value="1"/>
</dbReference>
<dbReference type="Gene3D" id="3.10.580.10">
    <property type="entry name" value="CBS-domain"/>
    <property type="match status" value="1"/>
</dbReference>
<reference evidence="4" key="1">
    <citation type="journal article" date="2022" name="Microbiol. Resour. Announc.">
        <title>Draft Genome Sequence of a Methanogenic Archaeon from West Spitsbergen Permafrost.</title>
        <authorList>
            <person name="Trubitsyn V."/>
            <person name="Rivkina E."/>
            <person name="Shcherbakova V."/>
        </authorList>
    </citation>
    <scope>NUCLEOTIDE SEQUENCE [LARGE SCALE GENOMIC DNA]</scope>
    <source>
        <strain evidence="4">VT</strain>
    </source>
</reference>
<dbReference type="SUPFAM" id="SSF50346">
    <property type="entry name" value="PRC-barrel domain"/>
    <property type="match status" value="1"/>
</dbReference>
<dbReference type="GO" id="GO:0016020">
    <property type="term" value="C:membrane"/>
    <property type="evidence" value="ECO:0007669"/>
    <property type="project" value="InterPro"/>
</dbReference>
<evidence type="ECO:0000256" key="1">
    <source>
        <dbReference type="PROSITE-ProRule" id="PRU00703"/>
    </source>
</evidence>
<dbReference type="Gene3D" id="2.30.30.240">
    <property type="entry name" value="PRC-barrel domain"/>
    <property type="match status" value="1"/>
</dbReference>
<dbReference type="CDD" id="cd04606">
    <property type="entry name" value="CBS_pair_Mg_transporter"/>
    <property type="match status" value="1"/>
</dbReference>
<dbReference type="Pfam" id="PF03448">
    <property type="entry name" value="MgtE_N"/>
    <property type="match status" value="1"/>
</dbReference>
<keyword evidence="4" id="KW-1185">Reference proteome</keyword>
<dbReference type="Gene3D" id="1.25.60.10">
    <property type="entry name" value="MgtE N-terminal domain-like"/>
    <property type="match status" value="1"/>
</dbReference>
<dbReference type="InterPro" id="IPR006668">
    <property type="entry name" value="Mg_transptr_MgtE_intracell_dom"/>
</dbReference>
<protein>
    <submittedName>
        <fullName evidence="3">CBS domain-containing protein</fullName>
    </submittedName>
</protein>
<dbReference type="SUPFAM" id="SSF158791">
    <property type="entry name" value="MgtE N-terminal domain-like"/>
    <property type="match status" value="1"/>
</dbReference>
<dbReference type="RefSeq" id="WP_223790613.1">
    <property type="nucleotide sequence ID" value="NZ_JAIOUQ010000003.1"/>
</dbReference>
<dbReference type="InterPro" id="IPR011033">
    <property type="entry name" value="PRC_barrel-like_sf"/>
</dbReference>
<evidence type="ECO:0000313" key="3">
    <source>
        <dbReference type="EMBL" id="MBZ2164975.1"/>
    </source>
</evidence>
<dbReference type="Pfam" id="PF00571">
    <property type="entry name" value="CBS"/>
    <property type="match status" value="2"/>
</dbReference>
<comment type="caution">
    <text evidence="3">The sequence shown here is derived from an EMBL/GenBank/DDBJ whole genome shotgun (WGS) entry which is preliminary data.</text>
</comment>
<dbReference type="PROSITE" id="PS51371">
    <property type="entry name" value="CBS"/>
    <property type="match status" value="2"/>
</dbReference>
<dbReference type="InterPro" id="IPR038076">
    <property type="entry name" value="MgtE_N_sf"/>
</dbReference>
<dbReference type="SMART" id="SM00116">
    <property type="entry name" value="CBS"/>
    <property type="match status" value="2"/>
</dbReference>
<feature type="domain" description="CBS" evidence="2">
    <location>
        <begin position="348"/>
        <end position="405"/>
    </location>
</feature>